<evidence type="ECO:0008006" key="4">
    <source>
        <dbReference type="Google" id="ProtNLM"/>
    </source>
</evidence>
<accession>A0A1Z8AM32</accession>
<protein>
    <recommendedName>
        <fullName evidence="4">Secreted protein</fullName>
    </recommendedName>
</protein>
<comment type="caution">
    <text evidence="2">The sequence shown here is derived from an EMBL/GenBank/DDBJ whole genome shotgun (WGS) entry which is preliminary data.</text>
</comment>
<sequence length="123" mass="14061">MKKLLFIAALLTGTFSFAQQEITKAQQELTAKKTEKVNTFKADLDRQVSSIIAITKLDKKNHSELREIVGFKESSLLKLEREGEAAVDYNGRRNDILEDYNKKMEQLLGKEKFSLLQSKANPR</sequence>
<proteinExistence type="predicted"/>
<dbReference type="Proteomes" id="UP000196102">
    <property type="component" value="Unassembled WGS sequence"/>
</dbReference>
<organism evidence="2 3">
    <name type="scientific">Nonlabens dokdonensis</name>
    <dbReference type="NCBI Taxonomy" id="328515"/>
    <lineage>
        <taxon>Bacteria</taxon>
        <taxon>Pseudomonadati</taxon>
        <taxon>Bacteroidota</taxon>
        <taxon>Flavobacteriia</taxon>
        <taxon>Flavobacteriales</taxon>
        <taxon>Flavobacteriaceae</taxon>
        <taxon>Nonlabens</taxon>
    </lineage>
</organism>
<dbReference type="RefSeq" id="WP_303687534.1">
    <property type="nucleotide sequence ID" value="NZ_CAJXYO010000025.1"/>
</dbReference>
<keyword evidence="1" id="KW-0732">Signal</keyword>
<evidence type="ECO:0000256" key="1">
    <source>
        <dbReference type="SAM" id="SignalP"/>
    </source>
</evidence>
<gene>
    <name evidence="2" type="ORF">A9Q93_11215</name>
</gene>
<reference evidence="2 3" key="1">
    <citation type="journal article" date="2017" name="Proc. Natl. Acad. Sci. U.S.A.">
        <title>Simulation of Deepwater Horizon oil plume reveals substrate specialization within a complex community of hydrocarbon-degraders.</title>
        <authorList>
            <person name="Hu P."/>
            <person name="Dubinsky E.A."/>
            <person name="Probst A.J."/>
            <person name="Wang J."/>
            <person name="Sieber C.M.K."/>
            <person name="Tom L.M."/>
            <person name="Gardinali P."/>
            <person name="Banfield J.F."/>
            <person name="Atlas R.M."/>
            <person name="Andersen G.L."/>
        </authorList>
    </citation>
    <scope>NUCLEOTIDE SEQUENCE [LARGE SCALE GENOMIC DNA]</scope>
    <source>
        <strain evidence="2">35_9_T64</strain>
    </source>
</reference>
<dbReference type="EMBL" id="MAAX01000177">
    <property type="protein sequence ID" value="OUS11405.1"/>
    <property type="molecule type" value="Genomic_DNA"/>
</dbReference>
<evidence type="ECO:0000313" key="2">
    <source>
        <dbReference type="EMBL" id="OUS11405.1"/>
    </source>
</evidence>
<dbReference type="AlphaFoldDB" id="A0A1Z8AM32"/>
<feature type="chain" id="PRO_5012599929" description="Secreted protein" evidence="1">
    <location>
        <begin position="19"/>
        <end position="123"/>
    </location>
</feature>
<feature type="signal peptide" evidence="1">
    <location>
        <begin position="1"/>
        <end position="18"/>
    </location>
</feature>
<evidence type="ECO:0000313" key="3">
    <source>
        <dbReference type="Proteomes" id="UP000196102"/>
    </source>
</evidence>
<name>A0A1Z8AM32_9FLAO</name>